<proteinExistence type="predicted"/>
<keyword evidence="5" id="KW-1185">Reference proteome</keyword>
<feature type="domain" description="Reverse transcriptase" evidence="3">
    <location>
        <begin position="143"/>
        <end position="231"/>
    </location>
</feature>
<evidence type="ECO:0000259" key="3">
    <source>
        <dbReference type="Pfam" id="PF00078"/>
    </source>
</evidence>
<feature type="chain" id="PRO_5034103267" description="Reverse transcriptase domain-containing protein" evidence="2">
    <location>
        <begin position="25"/>
        <end position="321"/>
    </location>
</feature>
<dbReference type="GeneTree" id="ENSGT01060000248530"/>
<keyword evidence="1" id="KW-0812">Transmembrane</keyword>
<dbReference type="InterPro" id="IPR043502">
    <property type="entry name" value="DNA/RNA_pol_sf"/>
</dbReference>
<evidence type="ECO:0000256" key="1">
    <source>
        <dbReference type="SAM" id="Phobius"/>
    </source>
</evidence>
<reference evidence="4" key="2">
    <citation type="submission" date="2025-09" db="UniProtKB">
        <authorList>
            <consortium name="Ensembl"/>
        </authorList>
    </citation>
    <scope>IDENTIFICATION</scope>
</reference>
<keyword evidence="1" id="KW-1133">Transmembrane helix</keyword>
<dbReference type="Ensembl" id="ENSEBUT00000007927.1">
    <property type="protein sequence ID" value="ENSEBUP00000007445.1"/>
    <property type="gene ID" value="ENSEBUG00000004866.1"/>
</dbReference>
<dbReference type="SUPFAM" id="SSF56672">
    <property type="entry name" value="DNA/RNA polymerases"/>
    <property type="match status" value="1"/>
</dbReference>
<protein>
    <recommendedName>
        <fullName evidence="3">Reverse transcriptase domain-containing protein</fullName>
    </recommendedName>
</protein>
<reference evidence="4" key="1">
    <citation type="submission" date="2025-08" db="UniProtKB">
        <authorList>
            <consortium name="Ensembl"/>
        </authorList>
    </citation>
    <scope>IDENTIFICATION</scope>
</reference>
<accession>A0A8C4NPF0</accession>
<dbReference type="InterPro" id="IPR000477">
    <property type="entry name" value="RT_dom"/>
</dbReference>
<name>A0A8C4NPF0_EPTBU</name>
<feature type="transmembrane region" description="Helical" evidence="1">
    <location>
        <begin position="292"/>
        <end position="320"/>
    </location>
</feature>
<dbReference type="Pfam" id="PF00078">
    <property type="entry name" value="RVT_1"/>
    <property type="match status" value="1"/>
</dbReference>
<keyword evidence="2" id="KW-0732">Signal</keyword>
<feature type="signal peptide" evidence="2">
    <location>
        <begin position="1"/>
        <end position="24"/>
    </location>
</feature>
<evidence type="ECO:0000313" key="5">
    <source>
        <dbReference type="Proteomes" id="UP000694388"/>
    </source>
</evidence>
<keyword evidence="1" id="KW-0472">Membrane</keyword>
<organism evidence="4 5">
    <name type="scientific">Eptatretus burgeri</name>
    <name type="common">Inshore hagfish</name>
    <dbReference type="NCBI Taxonomy" id="7764"/>
    <lineage>
        <taxon>Eukaryota</taxon>
        <taxon>Metazoa</taxon>
        <taxon>Chordata</taxon>
        <taxon>Craniata</taxon>
        <taxon>Vertebrata</taxon>
        <taxon>Cyclostomata</taxon>
        <taxon>Myxini</taxon>
        <taxon>Myxiniformes</taxon>
        <taxon>Myxinidae</taxon>
        <taxon>Eptatretinae</taxon>
        <taxon>Eptatretus</taxon>
    </lineage>
</organism>
<sequence>MNFQTCLPALKSGGTLLSLPLVCASLPSLQMAPHPTLLMRRLNASILCLLPNPVSPTPHSWYPPFLIVRNCSWTLSFAPEKEGKVLSSLNSDSATGLDDISSHVLKTCSAVLVHPLSAIFTLDHLPSAWKSTNITALLKKGVKTDPLNYRPLTLLAIISKIMESIITVYMKSFLFSNNLISDNQFGVRPGHSTIDLLLRLTQQWMEALNVRHDIRHVSLDISCAFYTVWNPHYHHHHLTTISSNPPSKIMIFSPPMKQPPPHPRLLPKILLMHPYCPPFSFFITPHRYQHPLFVRLCLLSPSALLLVFSPFSCCCLCYVLS</sequence>
<dbReference type="Proteomes" id="UP000694388">
    <property type="component" value="Unplaced"/>
</dbReference>
<dbReference type="PANTHER" id="PTHR47510">
    <property type="entry name" value="REVERSE TRANSCRIPTASE DOMAIN-CONTAINING PROTEIN"/>
    <property type="match status" value="1"/>
</dbReference>
<evidence type="ECO:0000256" key="2">
    <source>
        <dbReference type="SAM" id="SignalP"/>
    </source>
</evidence>
<dbReference type="AlphaFoldDB" id="A0A8C4NPF0"/>
<evidence type="ECO:0000313" key="4">
    <source>
        <dbReference type="Ensembl" id="ENSEBUP00000007445.1"/>
    </source>
</evidence>
<dbReference type="PANTHER" id="PTHR47510:SF3">
    <property type="entry name" value="ENDO_EXONUCLEASE_PHOSPHATASE DOMAIN-CONTAINING PROTEIN"/>
    <property type="match status" value="1"/>
</dbReference>